<dbReference type="Pfam" id="PF00905">
    <property type="entry name" value="Transpeptidase"/>
    <property type="match status" value="1"/>
</dbReference>
<accession>X0SDL3</accession>
<dbReference type="InterPro" id="IPR001460">
    <property type="entry name" value="PCN-bd_Tpept"/>
</dbReference>
<gene>
    <name evidence="2" type="ORF">S01H1_03644</name>
</gene>
<dbReference type="GO" id="GO:0008658">
    <property type="term" value="F:penicillin binding"/>
    <property type="evidence" value="ECO:0007669"/>
    <property type="project" value="InterPro"/>
</dbReference>
<dbReference type="GO" id="GO:0071972">
    <property type="term" value="F:peptidoglycan L,D-transpeptidase activity"/>
    <property type="evidence" value="ECO:0007669"/>
    <property type="project" value="TreeGrafter"/>
</dbReference>
<name>X0SDL3_9ZZZZ</name>
<reference evidence="2" key="1">
    <citation type="journal article" date="2014" name="Front. Microbiol.">
        <title>High frequency of phylogenetically diverse reductive dehalogenase-homologous genes in deep subseafloor sedimentary metagenomes.</title>
        <authorList>
            <person name="Kawai M."/>
            <person name="Futagami T."/>
            <person name="Toyoda A."/>
            <person name="Takaki Y."/>
            <person name="Nishi S."/>
            <person name="Hori S."/>
            <person name="Arai W."/>
            <person name="Tsubouchi T."/>
            <person name="Morono Y."/>
            <person name="Uchiyama I."/>
            <person name="Ito T."/>
            <person name="Fujiyama A."/>
            <person name="Inagaki F."/>
            <person name="Takami H."/>
        </authorList>
    </citation>
    <scope>NUCLEOTIDE SEQUENCE</scope>
    <source>
        <strain evidence="2">Expedition CK06-06</strain>
    </source>
</reference>
<dbReference type="InterPro" id="IPR012338">
    <property type="entry name" value="Beta-lactam/transpept-like"/>
</dbReference>
<evidence type="ECO:0000313" key="2">
    <source>
        <dbReference type="EMBL" id="GAF79099.1"/>
    </source>
</evidence>
<sequence>MIWSAEARKRTEGSDGPPKLFNWERKLFGIGQGNCNVTVLQAANAMAVIARGGIYKNPRLFLSESDVFNERQDDIGISDWTLSVVRDGMSAVVSERGGTAYSAFERSDLDTRDVRVFGKTGSTEGVVNAWFAGFAEDSISRAISIVIVVQGGESGGRDASPLAEGIIRICNEAGYIGKKPILQEGQVISAEGM</sequence>
<dbReference type="SUPFAM" id="SSF56601">
    <property type="entry name" value="beta-lactamase/transpeptidase-like"/>
    <property type="match status" value="1"/>
</dbReference>
<comment type="caution">
    <text evidence="2">The sequence shown here is derived from an EMBL/GenBank/DDBJ whole genome shotgun (WGS) entry which is preliminary data.</text>
</comment>
<organism evidence="2">
    <name type="scientific">marine sediment metagenome</name>
    <dbReference type="NCBI Taxonomy" id="412755"/>
    <lineage>
        <taxon>unclassified sequences</taxon>
        <taxon>metagenomes</taxon>
        <taxon>ecological metagenomes</taxon>
    </lineage>
</organism>
<dbReference type="EMBL" id="BARS01001970">
    <property type="protein sequence ID" value="GAF79099.1"/>
    <property type="molecule type" value="Genomic_DNA"/>
</dbReference>
<dbReference type="AlphaFoldDB" id="X0SDL3"/>
<dbReference type="GO" id="GO:0005886">
    <property type="term" value="C:plasma membrane"/>
    <property type="evidence" value="ECO:0007669"/>
    <property type="project" value="TreeGrafter"/>
</dbReference>
<dbReference type="GO" id="GO:0071555">
    <property type="term" value="P:cell wall organization"/>
    <property type="evidence" value="ECO:0007669"/>
    <property type="project" value="TreeGrafter"/>
</dbReference>
<feature type="domain" description="Penicillin-binding protein transpeptidase" evidence="1">
    <location>
        <begin position="15"/>
        <end position="167"/>
    </location>
</feature>
<dbReference type="InterPro" id="IPR050515">
    <property type="entry name" value="Beta-lactam/transpept"/>
</dbReference>
<evidence type="ECO:0000259" key="1">
    <source>
        <dbReference type="Pfam" id="PF00905"/>
    </source>
</evidence>
<proteinExistence type="predicted"/>
<dbReference type="Gene3D" id="3.40.710.10">
    <property type="entry name" value="DD-peptidase/beta-lactamase superfamily"/>
    <property type="match status" value="1"/>
</dbReference>
<protein>
    <recommendedName>
        <fullName evidence="1">Penicillin-binding protein transpeptidase domain-containing protein</fullName>
    </recommendedName>
</protein>
<dbReference type="PANTHER" id="PTHR30627">
    <property type="entry name" value="PEPTIDOGLYCAN D,D-TRANSPEPTIDASE"/>
    <property type="match status" value="1"/>
</dbReference>
<dbReference type="PANTHER" id="PTHR30627:SF2">
    <property type="entry name" value="PEPTIDOGLYCAN D,D-TRANSPEPTIDASE MRDA"/>
    <property type="match status" value="1"/>
</dbReference>